<dbReference type="InterPro" id="IPR036397">
    <property type="entry name" value="RNaseH_sf"/>
</dbReference>
<evidence type="ECO:0000256" key="5">
    <source>
        <dbReference type="ARBA" id="ARBA00022801"/>
    </source>
</evidence>
<evidence type="ECO:0000256" key="4">
    <source>
        <dbReference type="ARBA" id="ARBA00022759"/>
    </source>
</evidence>
<dbReference type="KEGG" id="xla:108696320"/>
<dbReference type="RefSeq" id="XP_041425040.1">
    <property type="nucleotide sequence ID" value="XM_041569106.1"/>
</dbReference>
<dbReference type="SUPFAM" id="SSF53098">
    <property type="entry name" value="Ribonuclease H-like"/>
    <property type="match status" value="1"/>
</dbReference>
<dbReference type="Pfam" id="PF18697">
    <property type="entry name" value="MLVIN_C"/>
    <property type="match status" value="1"/>
</dbReference>
<dbReference type="Gene3D" id="2.30.30.850">
    <property type="match status" value="1"/>
</dbReference>
<evidence type="ECO:0000256" key="6">
    <source>
        <dbReference type="ARBA" id="ARBA00022918"/>
    </source>
</evidence>
<keyword evidence="1" id="KW-0808">Transferase</keyword>
<keyword evidence="3" id="KW-0540">Nuclease</keyword>
<feature type="domain" description="RNase H type-1" evidence="7">
    <location>
        <begin position="107"/>
        <end position="254"/>
    </location>
</feature>
<evidence type="ECO:0000256" key="3">
    <source>
        <dbReference type="ARBA" id="ARBA00022722"/>
    </source>
</evidence>
<name>A0A8J1L664_XENLA</name>
<dbReference type="AlphaFoldDB" id="A0A8J1L664"/>
<accession>A0A8J1L664</accession>
<dbReference type="PANTHER" id="PTHR41694:SF5">
    <property type="entry name" value="RIBONUCLEASE H"/>
    <property type="match status" value="1"/>
</dbReference>
<dbReference type="RefSeq" id="XP_041425041.1">
    <property type="nucleotide sequence ID" value="XM_041569107.1"/>
</dbReference>
<dbReference type="GO" id="GO:0003676">
    <property type="term" value="F:nucleic acid binding"/>
    <property type="evidence" value="ECO:0007669"/>
    <property type="project" value="InterPro"/>
</dbReference>
<evidence type="ECO:0000313" key="10">
    <source>
        <dbReference type="RefSeq" id="XP_041425041.1"/>
    </source>
</evidence>
<dbReference type="InterPro" id="IPR012337">
    <property type="entry name" value="RNaseH-like_sf"/>
</dbReference>
<dbReference type="Pfam" id="PF00075">
    <property type="entry name" value="RNase_H"/>
    <property type="match status" value="1"/>
</dbReference>
<protein>
    <submittedName>
        <fullName evidence="9 10">Uncharacterized protein LOC108696320 isoform X1</fullName>
    </submittedName>
</protein>
<evidence type="ECO:0000313" key="11">
    <source>
        <dbReference type="RefSeq" id="XP_041425042.1"/>
    </source>
</evidence>
<reference evidence="9 10" key="1">
    <citation type="submission" date="2025-04" db="UniProtKB">
        <authorList>
            <consortium name="RefSeq"/>
        </authorList>
    </citation>
    <scope>IDENTIFICATION</scope>
    <source>
        <strain evidence="9 10">J_2021</strain>
        <tissue evidence="9 10">Erythrocytes</tissue>
    </source>
</reference>
<keyword evidence="4" id="KW-0255">Endonuclease</keyword>
<dbReference type="Proteomes" id="UP000186698">
    <property type="component" value="Chromosome 7L"/>
</dbReference>
<evidence type="ECO:0000313" key="9">
    <source>
        <dbReference type="RefSeq" id="XP_041425040.1"/>
    </source>
</evidence>
<dbReference type="InterPro" id="IPR040643">
    <property type="entry name" value="MLVIN_C"/>
</dbReference>
<dbReference type="GO" id="GO:0004523">
    <property type="term" value="F:RNA-DNA hybrid ribonuclease activity"/>
    <property type="evidence" value="ECO:0007669"/>
    <property type="project" value="InterPro"/>
</dbReference>
<keyword evidence="6" id="KW-0695">RNA-directed DNA polymerase</keyword>
<dbReference type="GeneID" id="108696320"/>
<dbReference type="RefSeq" id="XP_041425042.1">
    <property type="nucleotide sequence ID" value="XM_041569108.1"/>
</dbReference>
<keyword evidence="8" id="KW-1185">Reference proteome</keyword>
<dbReference type="InterPro" id="IPR002156">
    <property type="entry name" value="RNaseH_domain"/>
</dbReference>
<evidence type="ECO:0000256" key="2">
    <source>
        <dbReference type="ARBA" id="ARBA00022695"/>
    </source>
</evidence>
<evidence type="ECO:0000259" key="7">
    <source>
        <dbReference type="PROSITE" id="PS50879"/>
    </source>
</evidence>
<keyword evidence="2" id="KW-0548">Nucleotidyltransferase</keyword>
<keyword evidence="5" id="KW-0378">Hydrolase</keyword>
<dbReference type="GO" id="GO:0003964">
    <property type="term" value="F:RNA-directed DNA polymerase activity"/>
    <property type="evidence" value="ECO:0007669"/>
    <property type="project" value="UniProtKB-KW"/>
</dbReference>
<gene>
    <name evidence="9 10 11 12" type="primary">LOC108696320</name>
</gene>
<dbReference type="OrthoDB" id="9950135at2759"/>
<evidence type="ECO:0000313" key="8">
    <source>
        <dbReference type="Proteomes" id="UP000186698"/>
    </source>
</evidence>
<dbReference type="RefSeq" id="XP_041425043.1">
    <property type="nucleotide sequence ID" value="XM_041569109.1"/>
</dbReference>
<proteinExistence type="predicted"/>
<sequence>MYISTELDPVIKGSPGCVRASAACAVLLQKVGDIVLDSPLTLLTPHSVQEILNQVQTKHLSAARLTKYEVALLTPTNLTLKRCTILNCLELMELETEAVSPVKRAPLPEAIDLFVDGSRYYTSDGKPHTGYAVTTVDKVVERGSLSSHMSAQEAELHALARACEKHEGLRINEHTDSRYAFGIAHDFGPIWKARGFLTSSGKPVKHTEMINRLFIAFTLPLEVDILKVKAHTTETTMEAKGNAMADLAAKEGALDPPPLSLMLAKPTNVSLEEFEKLQAQAESTEISKISTDTGKPWPECLSIALYSVRNAPRQPHGLSPYEILFRSRPKTGLYFPQQLSSLHSQLTGYVQSLQRELQKIHHRVHESIPDPESITGLHSIQPGDWVVIKKHQRQGLEARYTGPYQVLLTTSTSLKIEERDGWIHASHCKKLLNYQVQ</sequence>
<dbReference type="Gene3D" id="3.30.420.10">
    <property type="entry name" value="Ribonuclease H-like superfamily/Ribonuclease H"/>
    <property type="match status" value="1"/>
</dbReference>
<evidence type="ECO:0000256" key="1">
    <source>
        <dbReference type="ARBA" id="ARBA00022679"/>
    </source>
</evidence>
<organism evidence="8 11">
    <name type="scientific">Xenopus laevis</name>
    <name type="common">African clawed frog</name>
    <dbReference type="NCBI Taxonomy" id="8355"/>
    <lineage>
        <taxon>Eukaryota</taxon>
        <taxon>Metazoa</taxon>
        <taxon>Chordata</taxon>
        <taxon>Craniata</taxon>
        <taxon>Vertebrata</taxon>
        <taxon>Euteleostomi</taxon>
        <taxon>Amphibia</taxon>
        <taxon>Batrachia</taxon>
        <taxon>Anura</taxon>
        <taxon>Pipoidea</taxon>
        <taxon>Pipidae</taxon>
        <taxon>Xenopodinae</taxon>
        <taxon>Xenopus</taxon>
        <taxon>Xenopus</taxon>
    </lineage>
</organism>
<dbReference type="PROSITE" id="PS50879">
    <property type="entry name" value="RNASE_H_1"/>
    <property type="match status" value="1"/>
</dbReference>
<evidence type="ECO:0000313" key="12">
    <source>
        <dbReference type="RefSeq" id="XP_041425043.1"/>
    </source>
</evidence>
<dbReference type="Gene3D" id="3.10.20.370">
    <property type="match status" value="1"/>
</dbReference>
<dbReference type="PANTHER" id="PTHR41694">
    <property type="entry name" value="ENDOGENOUS RETROVIRUS GROUP K MEMBER POL PROTEIN"/>
    <property type="match status" value="1"/>
</dbReference>